<dbReference type="RefSeq" id="WP_173201305.1">
    <property type="nucleotide sequence ID" value="NZ_JABFCX010000003.1"/>
</dbReference>
<evidence type="ECO:0000313" key="3">
    <source>
        <dbReference type="Proteomes" id="UP000536835"/>
    </source>
</evidence>
<keyword evidence="1" id="KW-0472">Membrane</keyword>
<keyword evidence="1" id="KW-1133">Transmembrane helix</keyword>
<keyword evidence="1" id="KW-0812">Transmembrane</keyword>
<dbReference type="AlphaFoldDB" id="A0A7Y3RQS6"/>
<feature type="transmembrane region" description="Helical" evidence="1">
    <location>
        <begin position="27"/>
        <end position="46"/>
    </location>
</feature>
<protein>
    <submittedName>
        <fullName evidence="2">Uncharacterized protein</fullName>
    </submittedName>
</protein>
<organism evidence="2 3">
    <name type="scientific">Parvularcula mediterranea</name>
    <dbReference type="NCBI Taxonomy" id="2732508"/>
    <lineage>
        <taxon>Bacteria</taxon>
        <taxon>Pseudomonadati</taxon>
        <taxon>Pseudomonadota</taxon>
        <taxon>Alphaproteobacteria</taxon>
        <taxon>Parvularculales</taxon>
        <taxon>Parvularculaceae</taxon>
        <taxon>Parvularcula</taxon>
    </lineage>
</organism>
<reference evidence="2 3" key="1">
    <citation type="submission" date="2020-05" db="EMBL/GenBank/DDBJ databases">
        <title>Parvularcula mediterraneae sp. nov., isolated from polypropylene straw from shallow seawater of the seashore of Laganas in Zakynthos island, Greece.</title>
        <authorList>
            <person name="Szabo I."/>
            <person name="Al-Omari J."/>
            <person name="Rado J."/>
            <person name="Szerdahelyi G.S."/>
        </authorList>
    </citation>
    <scope>NUCLEOTIDE SEQUENCE [LARGE SCALE GENOMIC DNA]</scope>
    <source>
        <strain evidence="2 3">ZS-1/3</strain>
    </source>
</reference>
<sequence>MARRRQQQQQTIGGEVVKEESGWRYPLLIFLATLVLSGFVLAYYFGPSPDELAGDVPRPSVSEETALLSVGGITFDVPANHTVFPKDRRPGARDSLSLYAAWPRMDGYTPSRRNDFVENRDNSRRIDVLIEENNTPFDEKQRLEILYKKHVTEAGGVPHEHGLTKYEFGKASSLAPGAGYEDRVMYVGTTEDGEEAVLFCYDSPDDSLIPPDCFRTYDISQDVWVRYIFKEAYLPEWRRIDTAVKAFVEDLRTDG</sequence>
<gene>
    <name evidence="2" type="ORF">HK107_15150</name>
</gene>
<name>A0A7Y3RQS6_9PROT</name>
<accession>A0A7Y3RQS6</accession>
<evidence type="ECO:0000313" key="2">
    <source>
        <dbReference type="EMBL" id="NNU17667.1"/>
    </source>
</evidence>
<dbReference type="EMBL" id="JABFCX010000003">
    <property type="protein sequence ID" value="NNU17667.1"/>
    <property type="molecule type" value="Genomic_DNA"/>
</dbReference>
<dbReference type="Proteomes" id="UP000536835">
    <property type="component" value="Unassembled WGS sequence"/>
</dbReference>
<evidence type="ECO:0000256" key="1">
    <source>
        <dbReference type="SAM" id="Phobius"/>
    </source>
</evidence>
<comment type="caution">
    <text evidence="2">The sequence shown here is derived from an EMBL/GenBank/DDBJ whole genome shotgun (WGS) entry which is preliminary data.</text>
</comment>
<proteinExistence type="predicted"/>
<keyword evidence="3" id="KW-1185">Reference proteome</keyword>